<dbReference type="InterPro" id="IPR001965">
    <property type="entry name" value="Znf_PHD"/>
</dbReference>
<dbReference type="EMBL" id="ML993631">
    <property type="protein sequence ID" value="KAF2159987.1"/>
    <property type="molecule type" value="Genomic_DNA"/>
</dbReference>
<name>A0A6A6BYW4_ZASCE</name>
<evidence type="ECO:0000313" key="9">
    <source>
        <dbReference type="EMBL" id="KAF2159987.1"/>
    </source>
</evidence>
<evidence type="ECO:0000256" key="3">
    <source>
        <dbReference type="ARBA" id="ARBA00022771"/>
    </source>
</evidence>
<dbReference type="AlphaFoldDB" id="A0A6A6BYW4"/>
<reference evidence="9" key="1">
    <citation type="journal article" date="2020" name="Stud. Mycol.">
        <title>101 Dothideomycetes genomes: a test case for predicting lifestyles and emergence of pathogens.</title>
        <authorList>
            <person name="Haridas S."/>
            <person name="Albert R."/>
            <person name="Binder M."/>
            <person name="Bloem J."/>
            <person name="Labutti K."/>
            <person name="Salamov A."/>
            <person name="Andreopoulos B."/>
            <person name="Baker S."/>
            <person name="Barry K."/>
            <person name="Bills G."/>
            <person name="Bluhm B."/>
            <person name="Cannon C."/>
            <person name="Castanera R."/>
            <person name="Culley D."/>
            <person name="Daum C."/>
            <person name="Ezra D."/>
            <person name="Gonzalez J."/>
            <person name="Henrissat B."/>
            <person name="Kuo A."/>
            <person name="Liang C."/>
            <person name="Lipzen A."/>
            <person name="Lutzoni F."/>
            <person name="Magnuson J."/>
            <person name="Mondo S."/>
            <person name="Nolan M."/>
            <person name="Ohm R."/>
            <person name="Pangilinan J."/>
            <person name="Park H.-J."/>
            <person name="Ramirez L."/>
            <person name="Alfaro M."/>
            <person name="Sun H."/>
            <person name="Tritt A."/>
            <person name="Yoshinaga Y."/>
            <person name="Zwiers L.-H."/>
            <person name="Turgeon B."/>
            <person name="Goodwin S."/>
            <person name="Spatafora J."/>
            <person name="Crous P."/>
            <person name="Grigoriev I."/>
        </authorList>
    </citation>
    <scope>NUCLEOTIDE SEQUENCE</scope>
    <source>
        <strain evidence="9">ATCC 36951</strain>
    </source>
</reference>
<feature type="domain" description="PHD-type" evidence="8">
    <location>
        <begin position="79"/>
        <end position="129"/>
    </location>
</feature>
<keyword evidence="3 6" id="KW-0863">Zinc-finger</keyword>
<keyword evidence="5" id="KW-0539">Nucleus</keyword>
<keyword evidence="2" id="KW-0479">Metal-binding</keyword>
<evidence type="ECO:0000256" key="5">
    <source>
        <dbReference type="ARBA" id="ARBA00023242"/>
    </source>
</evidence>
<dbReference type="SUPFAM" id="SSF57903">
    <property type="entry name" value="FYVE/PHD zinc finger"/>
    <property type="match status" value="1"/>
</dbReference>
<dbReference type="GeneID" id="54562817"/>
<dbReference type="GO" id="GO:0008270">
    <property type="term" value="F:zinc ion binding"/>
    <property type="evidence" value="ECO:0007669"/>
    <property type="project" value="UniProtKB-KW"/>
</dbReference>
<sequence>MAIAADRPSSPSAGGKRKRSPSPSPSRSPYSPPRELTKAELTQAKRRATLARNKAAALQAAQDRLIFGVPEEEPDPNAPIYCICRKPADGKKMIECGDQGCEIGWFHARCVEDENTESSDWICRDCKHRKTMTELCRNGAPGSLSQDDLDKIVPSDADVLRAAAGDVYGLSSWKKDWVKETFGEEEEQQQQADEEGGKTKRERSTTKMKSGD</sequence>
<keyword evidence="4" id="KW-0862">Zinc</keyword>
<protein>
    <recommendedName>
        <fullName evidence="8">PHD-type domain-containing protein</fullName>
    </recommendedName>
</protein>
<dbReference type="Gene3D" id="3.30.40.10">
    <property type="entry name" value="Zinc/RING finger domain, C3HC4 (zinc finger)"/>
    <property type="match status" value="1"/>
</dbReference>
<dbReference type="OrthoDB" id="5411773at2759"/>
<comment type="subcellular location">
    <subcellularLocation>
        <location evidence="1">Nucleus</location>
    </subcellularLocation>
</comment>
<dbReference type="GO" id="GO:0048188">
    <property type="term" value="C:Set1C/COMPASS complex"/>
    <property type="evidence" value="ECO:0007669"/>
    <property type="project" value="InterPro"/>
</dbReference>
<dbReference type="PROSITE" id="PS01359">
    <property type="entry name" value="ZF_PHD_1"/>
    <property type="match status" value="1"/>
</dbReference>
<accession>A0A6A6BYW4</accession>
<dbReference type="InterPro" id="IPR019786">
    <property type="entry name" value="Zinc_finger_PHD-type_CS"/>
</dbReference>
<evidence type="ECO:0000256" key="2">
    <source>
        <dbReference type="ARBA" id="ARBA00022723"/>
    </source>
</evidence>
<dbReference type="Proteomes" id="UP000799537">
    <property type="component" value="Unassembled WGS sequence"/>
</dbReference>
<dbReference type="PANTHER" id="PTHR46174">
    <property type="entry name" value="CXXC-TYPE ZINC FINGER PROTEIN 1"/>
    <property type="match status" value="1"/>
</dbReference>
<dbReference type="InterPro" id="IPR037869">
    <property type="entry name" value="Spp1/CFP1"/>
</dbReference>
<evidence type="ECO:0000256" key="7">
    <source>
        <dbReference type="SAM" id="MobiDB-lite"/>
    </source>
</evidence>
<feature type="region of interest" description="Disordered" evidence="7">
    <location>
        <begin position="1"/>
        <end position="38"/>
    </location>
</feature>
<evidence type="ECO:0000259" key="8">
    <source>
        <dbReference type="PROSITE" id="PS50016"/>
    </source>
</evidence>
<proteinExistence type="predicted"/>
<evidence type="ECO:0000256" key="4">
    <source>
        <dbReference type="ARBA" id="ARBA00022833"/>
    </source>
</evidence>
<dbReference type="PANTHER" id="PTHR46174:SF1">
    <property type="entry name" value="CXXC-TYPE ZINC FINGER PROTEIN 1"/>
    <property type="match status" value="1"/>
</dbReference>
<feature type="compositionally biased region" description="Acidic residues" evidence="7">
    <location>
        <begin position="183"/>
        <end position="194"/>
    </location>
</feature>
<feature type="region of interest" description="Disordered" evidence="7">
    <location>
        <begin position="181"/>
        <end position="212"/>
    </location>
</feature>
<dbReference type="RefSeq" id="XP_033660876.1">
    <property type="nucleotide sequence ID" value="XM_033809545.1"/>
</dbReference>
<feature type="compositionally biased region" description="Pro residues" evidence="7">
    <location>
        <begin position="22"/>
        <end position="32"/>
    </location>
</feature>
<evidence type="ECO:0000256" key="1">
    <source>
        <dbReference type="ARBA" id="ARBA00004123"/>
    </source>
</evidence>
<gene>
    <name evidence="9" type="ORF">M409DRAFT_29600</name>
</gene>
<organism evidence="9 10">
    <name type="scientific">Zasmidium cellare ATCC 36951</name>
    <dbReference type="NCBI Taxonomy" id="1080233"/>
    <lineage>
        <taxon>Eukaryota</taxon>
        <taxon>Fungi</taxon>
        <taxon>Dikarya</taxon>
        <taxon>Ascomycota</taxon>
        <taxon>Pezizomycotina</taxon>
        <taxon>Dothideomycetes</taxon>
        <taxon>Dothideomycetidae</taxon>
        <taxon>Mycosphaerellales</taxon>
        <taxon>Mycosphaerellaceae</taxon>
        <taxon>Zasmidium</taxon>
    </lineage>
</organism>
<dbReference type="SMART" id="SM00249">
    <property type="entry name" value="PHD"/>
    <property type="match status" value="1"/>
</dbReference>
<dbReference type="GO" id="GO:0045893">
    <property type="term" value="P:positive regulation of DNA-templated transcription"/>
    <property type="evidence" value="ECO:0007669"/>
    <property type="project" value="TreeGrafter"/>
</dbReference>
<evidence type="ECO:0000256" key="6">
    <source>
        <dbReference type="PROSITE-ProRule" id="PRU00146"/>
    </source>
</evidence>
<feature type="compositionally biased region" description="Basic and acidic residues" evidence="7">
    <location>
        <begin position="195"/>
        <end position="212"/>
    </location>
</feature>
<dbReference type="InterPro" id="IPR013083">
    <property type="entry name" value="Znf_RING/FYVE/PHD"/>
</dbReference>
<evidence type="ECO:0000313" key="10">
    <source>
        <dbReference type="Proteomes" id="UP000799537"/>
    </source>
</evidence>
<dbReference type="PROSITE" id="PS50016">
    <property type="entry name" value="ZF_PHD_2"/>
    <property type="match status" value="1"/>
</dbReference>
<dbReference type="InterPro" id="IPR011011">
    <property type="entry name" value="Znf_FYVE_PHD"/>
</dbReference>
<dbReference type="InterPro" id="IPR019787">
    <property type="entry name" value="Znf_PHD-finger"/>
</dbReference>
<keyword evidence="10" id="KW-1185">Reference proteome</keyword>